<protein>
    <submittedName>
        <fullName evidence="1">Uncharacterized protein</fullName>
    </submittedName>
</protein>
<organism evidence="1 2">
    <name type="scientific">Stylosanthes scabra</name>
    <dbReference type="NCBI Taxonomy" id="79078"/>
    <lineage>
        <taxon>Eukaryota</taxon>
        <taxon>Viridiplantae</taxon>
        <taxon>Streptophyta</taxon>
        <taxon>Embryophyta</taxon>
        <taxon>Tracheophyta</taxon>
        <taxon>Spermatophyta</taxon>
        <taxon>Magnoliopsida</taxon>
        <taxon>eudicotyledons</taxon>
        <taxon>Gunneridae</taxon>
        <taxon>Pentapetalae</taxon>
        <taxon>rosids</taxon>
        <taxon>fabids</taxon>
        <taxon>Fabales</taxon>
        <taxon>Fabaceae</taxon>
        <taxon>Papilionoideae</taxon>
        <taxon>50 kb inversion clade</taxon>
        <taxon>dalbergioids sensu lato</taxon>
        <taxon>Dalbergieae</taxon>
        <taxon>Pterocarpus clade</taxon>
        <taxon>Stylosanthes</taxon>
    </lineage>
</organism>
<keyword evidence="2" id="KW-1185">Reference proteome</keyword>
<evidence type="ECO:0000313" key="1">
    <source>
        <dbReference type="EMBL" id="MED6218139.1"/>
    </source>
</evidence>
<reference evidence="1 2" key="1">
    <citation type="journal article" date="2023" name="Plants (Basel)">
        <title>Bridging the Gap: Combining Genomics and Transcriptomics Approaches to Understand Stylosanthes scabra, an Orphan Legume from the Brazilian Caatinga.</title>
        <authorList>
            <person name="Ferreira-Neto J.R.C."/>
            <person name="da Silva M.D."/>
            <person name="Binneck E."/>
            <person name="de Melo N.F."/>
            <person name="da Silva R.H."/>
            <person name="de Melo A.L.T.M."/>
            <person name="Pandolfi V."/>
            <person name="Bustamante F.O."/>
            <person name="Brasileiro-Vidal A.C."/>
            <person name="Benko-Iseppon A.M."/>
        </authorList>
    </citation>
    <scope>NUCLEOTIDE SEQUENCE [LARGE SCALE GENOMIC DNA]</scope>
    <source>
        <tissue evidence="1">Leaves</tissue>
    </source>
</reference>
<proteinExistence type="predicted"/>
<accession>A0ABU6Z790</accession>
<sequence length="105" mass="12066">MFSASSGIPCLIPAGIRCNFRPTRAMALTKEECQICLYVFDPDLDLREVLIKDELIRTTRMELHCMQPGSEVDWNIIMWKALKLSHGQPMSANITYWFMPPEFGV</sequence>
<gene>
    <name evidence="1" type="ORF">PIB30_024184</name>
</gene>
<evidence type="ECO:0000313" key="2">
    <source>
        <dbReference type="Proteomes" id="UP001341840"/>
    </source>
</evidence>
<comment type="caution">
    <text evidence="1">The sequence shown here is derived from an EMBL/GenBank/DDBJ whole genome shotgun (WGS) entry which is preliminary data.</text>
</comment>
<dbReference type="Proteomes" id="UP001341840">
    <property type="component" value="Unassembled WGS sequence"/>
</dbReference>
<name>A0ABU6Z790_9FABA</name>
<dbReference type="EMBL" id="JASCZI010271946">
    <property type="protein sequence ID" value="MED6218139.1"/>
    <property type="molecule type" value="Genomic_DNA"/>
</dbReference>